<evidence type="ECO:0000256" key="2">
    <source>
        <dbReference type="ARBA" id="ARBA00023082"/>
    </source>
</evidence>
<dbReference type="FunFam" id="1.10.601.10:FF:000001">
    <property type="entry name" value="RNA polymerase sigma factor SigA"/>
    <property type="match status" value="1"/>
</dbReference>
<dbReference type="InterPro" id="IPR007624">
    <property type="entry name" value="RNA_pol_sigma70_r3"/>
</dbReference>
<dbReference type="InterPro" id="IPR007630">
    <property type="entry name" value="RNA_pol_sigma70_r4"/>
</dbReference>
<evidence type="ECO:0000259" key="6">
    <source>
        <dbReference type="PROSITE" id="PS00715"/>
    </source>
</evidence>
<evidence type="ECO:0000256" key="3">
    <source>
        <dbReference type="ARBA" id="ARBA00023125"/>
    </source>
</evidence>
<dbReference type="RefSeq" id="WP_097654107.1">
    <property type="nucleotide sequence ID" value="NZ_LYXE01000122.1"/>
</dbReference>
<evidence type="ECO:0000313" key="7">
    <source>
        <dbReference type="EMBL" id="PDV97839.1"/>
    </source>
</evidence>
<comment type="caution">
    <text evidence="7">The sequence shown here is derived from an EMBL/GenBank/DDBJ whole genome shotgun (WGS) entry which is preliminary data.</text>
</comment>
<dbReference type="Gene3D" id="1.10.601.10">
    <property type="entry name" value="RNA Polymerase Primary Sigma Factor"/>
    <property type="match status" value="2"/>
</dbReference>
<keyword evidence="3" id="KW-0238">DNA-binding</keyword>
<dbReference type="CDD" id="cd06171">
    <property type="entry name" value="Sigma70_r4"/>
    <property type="match status" value="1"/>
</dbReference>
<dbReference type="InterPro" id="IPR013324">
    <property type="entry name" value="RNA_pol_sigma_r3/r4-like"/>
</dbReference>
<dbReference type="GO" id="GO:0006352">
    <property type="term" value="P:DNA-templated transcription initiation"/>
    <property type="evidence" value="ECO:0007669"/>
    <property type="project" value="InterPro"/>
</dbReference>
<dbReference type="PROSITE" id="PS00715">
    <property type="entry name" value="SIGMA70_1"/>
    <property type="match status" value="1"/>
</dbReference>
<reference evidence="7 8" key="1">
    <citation type="submission" date="2016-05" db="EMBL/GenBank/DDBJ databases">
        <authorList>
            <person name="Lavstsen T."/>
            <person name="Jespersen J.S."/>
        </authorList>
    </citation>
    <scope>NUCLEOTIDE SEQUENCE [LARGE SCALE GENOMIC DNA]</scope>
    <source>
        <strain evidence="7 8">B7-9</strain>
    </source>
</reference>
<name>A0A2H3L3X1_9CHLR</name>
<dbReference type="InterPro" id="IPR036388">
    <property type="entry name" value="WH-like_DNA-bd_sf"/>
</dbReference>
<dbReference type="InterPro" id="IPR007627">
    <property type="entry name" value="RNA_pol_sigma70_r2"/>
</dbReference>
<keyword evidence="8" id="KW-1185">Reference proteome</keyword>
<evidence type="ECO:0000313" key="8">
    <source>
        <dbReference type="Proteomes" id="UP000220922"/>
    </source>
</evidence>
<dbReference type="Proteomes" id="UP000220922">
    <property type="component" value="Unassembled WGS sequence"/>
</dbReference>
<dbReference type="OrthoDB" id="147018at2"/>
<protein>
    <submittedName>
        <fullName evidence="7">RNA polymerase subunit sigma-70</fullName>
    </submittedName>
</protein>
<dbReference type="PRINTS" id="PR00046">
    <property type="entry name" value="SIGMA70FCT"/>
</dbReference>
<dbReference type="AlphaFoldDB" id="A0A2H3L3X1"/>
<dbReference type="Pfam" id="PF04545">
    <property type="entry name" value="Sigma70_r4"/>
    <property type="match status" value="1"/>
</dbReference>
<dbReference type="Pfam" id="PF04539">
    <property type="entry name" value="Sigma70_r3"/>
    <property type="match status" value="1"/>
</dbReference>
<dbReference type="GO" id="GO:0016987">
    <property type="term" value="F:sigma factor activity"/>
    <property type="evidence" value="ECO:0007669"/>
    <property type="project" value="UniProtKB-KW"/>
</dbReference>
<dbReference type="NCBIfam" id="TIGR02937">
    <property type="entry name" value="sigma70-ECF"/>
    <property type="match status" value="1"/>
</dbReference>
<dbReference type="Pfam" id="PF04542">
    <property type="entry name" value="Sigma70_r2"/>
    <property type="match status" value="1"/>
</dbReference>
<dbReference type="PANTHER" id="PTHR30603:SF67">
    <property type="entry name" value="RNA POLYMERASE SIGMA FACTOR RPOS"/>
    <property type="match status" value="1"/>
</dbReference>
<evidence type="ECO:0000256" key="5">
    <source>
        <dbReference type="SAM" id="MobiDB-lite"/>
    </source>
</evidence>
<proteinExistence type="predicted"/>
<organism evidence="7 8">
    <name type="scientific">Candidatus Chloroploca asiatica</name>
    <dbReference type="NCBI Taxonomy" id="1506545"/>
    <lineage>
        <taxon>Bacteria</taxon>
        <taxon>Bacillati</taxon>
        <taxon>Chloroflexota</taxon>
        <taxon>Chloroflexia</taxon>
        <taxon>Chloroflexales</taxon>
        <taxon>Chloroflexineae</taxon>
        <taxon>Oscillochloridaceae</taxon>
        <taxon>Candidatus Chloroploca</taxon>
    </lineage>
</organism>
<dbReference type="InterPro" id="IPR009042">
    <property type="entry name" value="RNA_pol_sigma70_r1_2"/>
</dbReference>
<sequence>MNERTEVLEQNFSEDVQEDGGAWGSEPEELELEELEVEEVESSDNEPVEDSVQLYLHEIGQVALLTATEERELAMQITRGKEARMRINNEDYRNGRERFQLEQDVARGEDARRKLIQANLRLVVSVAKKYIGSPMAFMDLVQEGNIGLMRAVEKFDYTKGNRFSTYATWWIRQAVTRSIAEQSRLIRLPVHLSESIVHLRRAIYRLEQQLEREPTAEELAHALGMSLRKVKRLLQASTQPVSLEQPLNNESEGRVSEVLADESLETPMEIAAQNMLHAELNAALNDLPERERKILQLRYGLLDGQRRTLEEVGVAFGITRERTRQIEAEAMRRLRHPSVGMRLHGYLD</sequence>
<keyword evidence="1" id="KW-0805">Transcription regulation</keyword>
<dbReference type="SUPFAM" id="SSF88659">
    <property type="entry name" value="Sigma3 and sigma4 domains of RNA polymerase sigma factors"/>
    <property type="match status" value="2"/>
</dbReference>
<keyword evidence="4" id="KW-0804">Transcription</keyword>
<evidence type="ECO:0000256" key="4">
    <source>
        <dbReference type="ARBA" id="ARBA00023163"/>
    </source>
</evidence>
<dbReference type="EMBL" id="LYXE01000122">
    <property type="protein sequence ID" value="PDV97839.1"/>
    <property type="molecule type" value="Genomic_DNA"/>
</dbReference>
<dbReference type="InterPro" id="IPR050239">
    <property type="entry name" value="Sigma-70_RNA_pol_init_factors"/>
</dbReference>
<accession>A0A2H3L3X1</accession>
<feature type="region of interest" description="Disordered" evidence="5">
    <location>
        <begin position="1"/>
        <end position="27"/>
    </location>
</feature>
<dbReference type="SUPFAM" id="SSF88946">
    <property type="entry name" value="Sigma2 domain of RNA polymerase sigma factors"/>
    <property type="match status" value="1"/>
</dbReference>
<dbReference type="InterPro" id="IPR000943">
    <property type="entry name" value="RNA_pol_sigma70"/>
</dbReference>
<dbReference type="InterPro" id="IPR013325">
    <property type="entry name" value="RNA_pol_sigma_r2"/>
</dbReference>
<feature type="domain" description="RNA polymerase sigma-70" evidence="6">
    <location>
        <begin position="139"/>
        <end position="152"/>
    </location>
</feature>
<keyword evidence="2" id="KW-0731">Sigma factor</keyword>
<dbReference type="InterPro" id="IPR014284">
    <property type="entry name" value="RNA_pol_sigma-70_dom"/>
</dbReference>
<dbReference type="GO" id="GO:0003677">
    <property type="term" value="F:DNA binding"/>
    <property type="evidence" value="ECO:0007669"/>
    <property type="project" value="UniProtKB-KW"/>
</dbReference>
<dbReference type="PANTHER" id="PTHR30603">
    <property type="entry name" value="RNA POLYMERASE SIGMA FACTOR RPO"/>
    <property type="match status" value="1"/>
</dbReference>
<dbReference type="Pfam" id="PF00140">
    <property type="entry name" value="Sigma70_r1_2"/>
    <property type="match status" value="1"/>
</dbReference>
<dbReference type="Gene3D" id="1.10.10.10">
    <property type="entry name" value="Winged helix-like DNA-binding domain superfamily/Winged helix DNA-binding domain"/>
    <property type="match status" value="2"/>
</dbReference>
<evidence type="ECO:0000256" key="1">
    <source>
        <dbReference type="ARBA" id="ARBA00023015"/>
    </source>
</evidence>
<gene>
    <name evidence="7" type="ORF">A9Q02_17485</name>
</gene>